<protein>
    <submittedName>
        <fullName evidence="4">TetR/AcrR family transcriptional regulator</fullName>
    </submittedName>
</protein>
<dbReference type="PRINTS" id="PR00455">
    <property type="entry name" value="HTHTETR"/>
</dbReference>
<dbReference type="AlphaFoldDB" id="A0A4U1BUF2"/>
<dbReference type="InterPro" id="IPR009057">
    <property type="entry name" value="Homeodomain-like_sf"/>
</dbReference>
<proteinExistence type="predicted"/>
<dbReference type="PROSITE" id="PS50977">
    <property type="entry name" value="HTH_TETR_2"/>
    <property type="match status" value="1"/>
</dbReference>
<dbReference type="InterPro" id="IPR001647">
    <property type="entry name" value="HTH_TetR"/>
</dbReference>
<dbReference type="Proteomes" id="UP000305675">
    <property type="component" value="Unassembled WGS sequence"/>
</dbReference>
<gene>
    <name evidence="4" type="ORF">FCL42_08675</name>
</gene>
<dbReference type="Gene3D" id="1.10.357.10">
    <property type="entry name" value="Tetracycline Repressor, domain 2"/>
    <property type="match status" value="1"/>
</dbReference>
<dbReference type="PANTHER" id="PTHR43479">
    <property type="entry name" value="ACREF/ENVCD OPERON REPRESSOR-RELATED"/>
    <property type="match status" value="1"/>
</dbReference>
<dbReference type="InterPro" id="IPR025722">
    <property type="entry name" value="TetR"/>
</dbReference>
<dbReference type="Pfam" id="PF13972">
    <property type="entry name" value="TetR"/>
    <property type="match status" value="1"/>
</dbReference>
<organism evidence="4 5">
    <name type="scientific">Ferrimonas aestuarii</name>
    <dbReference type="NCBI Taxonomy" id="2569539"/>
    <lineage>
        <taxon>Bacteria</taxon>
        <taxon>Pseudomonadati</taxon>
        <taxon>Pseudomonadota</taxon>
        <taxon>Gammaproteobacteria</taxon>
        <taxon>Alteromonadales</taxon>
        <taxon>Ferrimonadaceae</taxon>
        <taxon>Ferrimonas</taxon>
    </lineage>
</organism>
<sequence length="221" mass="25856">MKTKDRIIKASLELFNEHGERAITTNHIAAHLGISPGNLYYHFRNKEDIIRCIYTEYESYIVEAFRPYDVEHESDLGFMVRFLDGMLQVMWRYRFFYANLGDILNRDDELRARYVKVQEKMDVQSASALRILRDNGTVELEDIYIADLAQTLKMIVACWIGFQSTQKIDGTVTKNEIYQGVLRVLTTFRGYIADKARPEFDRIETQYRQLLKDSAAETAEI</sequence>
<dbReference type="Pfam" id="PF00440">
    <property type="entry name" value="TetR_N"/>
    <property type="match status" value="1"/>
</dbReference>
<dbReference type="GO" id="GO:0003677">
    <property type="term" value="F:DNA binding"/>
    <property type="evidence" value="ECO:0007669"/>
    <property type="project" value="UniProtKB-UniRule"/>
</dbReference>
<evidence type="ECO:0000256" key="1">
    <source>
        <dbReference type="ARBA" id="ARBA00023125"/>
    </source>
</evidence>
<dbReference type="EMBL" id="SWCJ01000004">
    <property type="protein sequence ID" value="TKB56273.1"/>
    <property type="molecule type" value="Genomic_DNA"/>
</dbReference>
<evidence type="ECO:0000259" key="3">
    <source>
        <dbReference type="PROSITE" id="PS50977"/>
    </source>
</evidence>
<accession>A0A4U1BUF2</accession>
<evidence type="ECO:0000313" key="4">
    <source>
        <dbReference type="EMBL" id="TKB56273.1"/>
    </source>
</evidence>
<feature type="domain" description="HTH tetR-type" evidence="3">
    <location>
        <begin position="1"/>
        <end position="61"/>
    </location>
</feature>
<dbReference type="SUPFAM" id="SSF46689">
    <property type="entry name" value="Homeodomain-like"/>
    <property type="match status" value="1"/>
</dbReference>
<dbReference type="OrthoDB" id="8770705at2"/>
<evidence type="ECO:0000256" key="2">
    <source>
        <dbReference type="PROSITE-ProRule" id="PRU00335"/>
    </source>
</evidence>
<comment type="caution">
    <text evidence="4">The sequence shown here is derived from an EMBL/GenBank/DDBJ whole genome shotgun (WGS) entry which is preliminary data.</text>
</comment>
<name>A0A4U1BUF2_9GAMM</name>
<dbReference type="RefSeq" id="WP_136863003.1">
    <property type="nucleotide sequence ID" value="NZ_SWCJ01000004.1"/>
</dbReference>
<reference evidence="4 5" key="1">
    <citation type="submission" date="2019-04" db="EMBL/GenBank/DDBJ databases">
        <authorList>
            <person name="Hwang J.C."/>
        </authorList>
    </citation>
    <scope>NUCLEOTIDE SEQUENCE [LARGE SCALE GENOMIC DNA]</scope>
    <source>
        <strain evidence="4 5">IMCC35002</strain>
    </source>
</reference>
<dbReference type="InterPro" id="IPR050624">
    <property type="entry name" value="HTH-type_Tx_Regulator"/>
</dbReference>
<feature type="DNA-binding region" description="H-T-H motif" evidence="2">
    <location>
        <begin position="24"/>
        <end position="43"/>
    </location>
</feature>
<keyword evidence="5" id="KW-1185">Reference proteome</keyword>
<keyword evidence="1 2" id="KW-0238">DNA-binding</keyword>
<evidence type="ECO:0000313" key="5">
    <source>
        <dbReference type="Proteomes" id="UP000305675"/>
    </source>
</evidence>
<dbReference type="PANTHER" id="PTHR43479:SF12">
    <property type="entry name" value="TRANSCRIPTIONAL REGULATORY PROTEIN"/>
    <property type="match status" value="1"/>
</dbReference>